<evidence type="ECO:0000256" key="1">
    <source>
        <dbReference type="SAM" id="MobiDB-lite"/>
    </source>
</evidence>
<protein>
    <submittedName>
        <fullName evidence="2">DUF3445 domain-containing protein</fullName>
    </submittedName>
</protein>
<dbReference type="AlphaFoldDB" id="A0A7Y6NNF1"/>
<evidence type="ECO:0000313" key="3">
    <source>
        <dbReference type="Proteomes" id="UP000529637"/>
    </source>
</evidence>
<comment type="caution">
    <text evidence="2">The sequence shown here is derived from an EMBL/GenBank/DDBJ whole genome shotgun (WGS) entry which is preliminary data.</text>
</comment>
<dbReference type="RefSeq" id="WP_176069090.1">
    <property type="nucleotide sequence ID" value="NZ_JABWMJ010000004.1"/>
</dbReference>
<dbReference type="Pfam" id="PF11927">
    <property type="entry name" value="HODM_asu-like"/>
    <property type="match status" value="1"/>
</dbReference>
<evidence type="ECO:0000313" key="2">
    <source>
        <dbReference type="EMBL" id="NUZ06292.1"/>
    </source>
</evidence>
<reference evidence="2 3" key="1">
    <citation type="submission" date="2020-06" db="EMBL/GenBank/DDBJ databases">
        <title>Schlegella sp. ID0723 isolated from air conditioner.</title>
        <authorList>
            <person name="Kim D.Y."/>
            <person name="Kim D.-U."/>
        </authorList>
    </citation>
    <scope>NUCLEOTIDE SEQUENCE [LARGE SCALE GENOMIC DNA]</scope>
    <source>
        <strain evidence="2 3">ID0723</strain>
    </source>
</reference>
<keyword evidence="3" id="KW-1185">Reference proteome</keyword>
<feature type="region of interest" description="Disordered" evidence="1">
    <location>
        <begin position="310"/>
        <end position="338"/>
    </location>
</feature>
<feature type="compositionally biased region" description="Low complexity" evidence="1">
    <location>
        <begin position="310"/>
        <end position="324"/>
    </location>
</feature>
<gene>
    <name evidence="2" type="ORF">HQN59_11020</name>
</gene>
<dbReference type="Proteomes" id="UP000529637">
    <property type="component" value="Unassembled WGS sequence"/>
</dbReference>
<accession>A0A7Y6NNF1</accession>
<name>A0A7Y6NNF1_9BURK</name>
<dbReference type="EMBL" id="JABWMJ010000004">
    <property type="protein sequence ID" value="NUZ06292.1"/>
    <property type="molecule type" value="Genomic_DNA"/>
</dbReference>
<dbReference type="InterPro" id="IPR021848">
    <property type="entry name" value="HODM_asu-like"/>
</dbReference>
<organism evidence="2 3">
    <name type="scientific">Piscinibacter koreensis</name>
    <dbReference type="NCBI Taxonomy" id="2742824"/>
    <lineage>
        <taxon>Bacteria</taxon>
        <taxon>Pseudomonadati</taxon>
        <taxon>Pseudomonadota</taxon>
        <taxon>Betaproteobacteria</taxon>
        <taxon>Burkholderiales</taxon>
        <taxon>Sphaerotilaceae</taxon>
        <taxon>Piscinibacter</taxon>
    </lineage>
</organism>
<sequence length="338" mass="35622">MPFDFELVDAPFRMQPGLRKLAPGTPQLTPSRRGDAVVAAKLAVLSAHADAALIAEPGFDARPVVEALVAHASAEHPDALVRRGDALEAPFIGCAVGDQGRVHATDPALAACLTVLAPEQRIAGLLSLALAEDFALLDAATTRVPWLAVCLPSSWAPEHKVGRPFAEIHSPVADATAIVRAAPALARVVAQPQRLERFVWTLTPEPSLDRHPARVAAAEWSPAASPEELARRTFLRHERQTFIPLTERAQAIFTIRVEVEPLTHAVRSADAAARLHAALSTMSDAVLAYRGLAPARERLLAWLAARAGGASPAAPDAASKASPAVPGGSCGRARSTRG</sequence>
<proteinExistence type="predicted"/>